<dbReference type="RefSeq" id="WP_313753531.1">
    <property type="nucleotide sequence ID" value="NZ_JAVSNH010000002.1"/>
</dbReference>
<dbReference type="Proteomes" id="UP001266995">
    <property type="component" value="Unassembled WGS sequence"/>
</dbReference>
<keyword evidence="1" id="KW-0812">Transmembrane</keyword>
<proteinExistence type="predicted"/>
<keyword evidence="1" id="KW-0472">Membrane</keyword>
<feature type="transmembrane region" description="Helical" evidence="1">
    <location>
        <begin position="5"/>
        <end position="23"/>
    </location>
</feature>
<evidence type="ECO:0000313" key="3">
    <source>
        <dbReference type="Proteomes" id="UP001266995"/>
    </source>
</evidence>
<evidence type="ECO:0000256" key="1">
    <source>
        <dbReference type="SAM" id="Phobius"/>
    </source>
</evidence>
<protein>
    <submittedName>
        <fullName evidence="2">NVEALA domain-containing protein</fullName>
    </submittedName>
</protein>
<comment type="caution">
    <text evidence="2">The sequence shown here is derived from an EMBL/GenBank/DDBJ whole genome shotgun (WGS) entry which is preliminary data.</text>
</comment>
<dbReference type="EMBL" id="JAVSNH010000002">
    <property type="protein sequence ID" value="MDT4514693.1"/>
    <property type="molecule type" value="Genomic_DNA"/>
</dbReference>
<dbReference type="AlphaFoldDB" id="A0AAW8VQ49"/>
<name>A0AAW8VQ49_9BACE</name>
<sequence>MKKKITYVVIILITVFVTGYGVYTVQKSEGILSGLSLTNMEMLANAEFSWGISLPCYQFIGDGYGEIQYVNYCGACGLSIQCTIASNSSFCTRYI</sequence>
<gene>
    <name evidence="2" type="ORF">RO785_27385</name>
</gene>
<reference evidence="2" key="1">
    <citation type="submission" date="2023-08" db="EMBL/GenBank/DDBJ databases">
        <title>Reintroducing virulent viruses to syntetic microbiomes.</title>
        <authorList>
            <person name="Wilde J."/>
            <person name="Boyes R."/>
            <person name="Robinson A.V."/>
            <person name="Daisley B.A."/>
            <person name="Allen-Vercoe E."/>
        </authorList>
    </citation>
    <scope>NUCLEOTIDE SEQUENCE</scope>
    <source>
        <strain evidence="2">225I_12FAA</strain>
    </source>
</reference>
<accession>A0AAW8VQ49</accession>
<keyword evidence="1" id="KW-1133">Transmembrane helix</keyword>
<evidence type="ECO:0000313" key="2">
    <source>
        <dbReference type="EMBL" id="MDT4514693.1"/>
    </source>
</evidence>
<organism evidence="2 3">
    <name type="scientific">Bacteroides cellulosilyticus</name>
    <dbReference type="NCBI Taxonomy" id="246787"/>
    <lineage>
        <taxon>Bacteria</taxon>
        <taxon>Pseudomonadati</taxon>
        <taxon>Bacteroidota</taxon>
        <taxon>Bacteroidia</taxon>
        <taxon>Bacteroidales</taxon>
        <taxon>Bacteroidaceae</taxon>
        <taxon>Bacteroides</taxon>
    </lineage>
</organism>